<gene>
    <name evidence="1" type="ORF">E5336_02400</name>
</gene>
<evidence type="ECO:0000313" key="1">
    <source>
        <dbReference type="EMBL" id="TGY66953.1"/>
    </source>
</evidence>
<organism evidence="1 2">
    <name type="scientific">Dubosiella muris</name>
    <dbReference type="NCBI Taxonomy" id="3038133"/>
    <lineage>
        <taxon>Bacteria</taxon>
        <taxon>Bacillati</taxon>
        <taxon>Bacillota</taxon>
        <taxon>Erysipelotrichia</taxon>
        <taxon>Erysipelotrichales</taxon>
        <taxon>Erysipelotrichaceae</taxon>
        <taxon>Dubosiella</taxon>
    </lineage>
</organism>
<name>A0AC61RB37_9FIRM</name>
<proteinExistence type="predicted"/>
<keyword evidence="2" id="KW-1185">Reference proteome</keyword>
<sequence length="359" mass="41404">MEKRGREMNRKKLKKKWILALKIGAGSALAIFLAHLFSLQNAMGAGTITLLTLLTTKRGTIKLTAQRLATFVVTVLLCSLIYPLLHSDFVAFGVVIFFLVLVTEFTNTQATLSVNALIAMHFFTTTTYDAAFLWNETALLLLGITIAIVFNMFNDYRATTVDLVQKVRDTDTKTLELLAQIVDYMKSQKTHTHLWKDLASLENELQDFLREAIEFQDNTFSSHPQYFVEYFQMRIRQYHVLHALHYEIRKIRTMPAQAAIIQEFLEVCCMKVFEHEKPRLQMEILSEIFAVMKREPMPETREEFESRALLYHILMDLEDVLNAKEQFIASLDPKALALYRSDTTKQVIPVEEAMTKAVF</sequence>
<accession>A0AC61RB37</accession>
<dbReference type="Proteomes" id="UP000308836">
    <property type="component" value="Unassembled WGS sequence"/>
</dbReference>
<protein>
    <submittedName>
        <fullName evidence="1">Uncharacterized protein</fullName>
    </submittedName>
</protein>
<reference evidence="1" key="1">
    <citation type="submission" date="2019-04" db="EMBL/GenBank/DDBJ databases">
        <title>Microbes associate with the intestines of laboratory mice.</title>
        <authorList>
            <person name="Navarre W."/>
            <person name="Wong E."/>
            <person name="Huang K."/>
            <person name="Tropini C."/>
            <person name="Ng K."/>
            <person name="Yu B."/>
        </authorList>
    </citation>
    <scope>NUCLEOTIDE SEQUENCE</scope>
    <source>
        <strain evidence="1">NM09_H32</strain>
    </source>
</reference>
<dbReference type="EMBL" id="SRYG01000003">
    <property type="protein sequence ID" value="TGY66953.1"/>
    <property type="molecule type" value="Genomic_DNA"/>
</dbReference>
<comment type="caution">
    <text evidence="1">The sequence shown here is derived from an EMBL/GenBank/DDBJ whole genome shotgun (WGS) entry which is preliminary data.</text>
</comment>
<evidence type="ECO:0000313" key="2">
    <source>
        <dbReference type="Proteomes" id="UP000308836"/>
    </source>
</evidence>